<dbReference type="NCBIfam" id="NF033429">
    <property type="entry name" value="ImuA_translesion"/>
    <property type="match status" value="1"/>
</dbReference>
<gene>
    <name evidence="1" type="primary">imuA</name>
    <name evidence="1" type="ORF">EWM63_19535</name>
</gene>
<proteinExistence type="predicted"/>
<reference evidence="1 2" key="1">
    <citation type="submission" date="2019-02" db="EMBL/GenBank/DDBJ databases">
        <title>Draft Genome Sequences of Six Type Strains of the Genus Massilia.</title>
        <authorList>
            <person name="Miess H."/>
            <person name="Frediansyhah A."/>
            <person name="Gross H."/>
        </authorList>
    </citation>
    <scope>NUCLEOTIDE SEQUENCE [LARGE SCALE GENOMIC DNA]</scope>
    <source>
        <strain evidence="1 2">DSM 17473</strain>
    </source>
</reference>
<sequence length="249" mass="27234">MCAASVPSLQPFQASGIAPAALPNVWRASELARSRLPSIATGHTDLDRELPDSGWPRSVLTELLLLQHGIGELQLLKSALASLSRHQRIALVQPPYIPHAMAAIAWGLDPSRLIWIQPENTADALWCTEQLLKSNGCGAVLLWQRDVRNEHLRRLHLAAQCSETWFWLLRPLASAMEPSPAPLRLALRPAQGGTLIEIVKRRGPAADDQIFIPLPDMPSRRYSVETDHALIIQPAPTAVALTSAAPVLV</sequence>
<dbReference type="Proteomes" id="UP000290637">
    <property type="component" value="Chromosome"/>
</dbReference>
<accession>A0A4P6L0X9</accession>
<dbReference type="InterPro" id="IPR047610">
    <property type="entry name" value="ImuA_translesion"/>
</dbReference>
<dbReference type="EMBL" id="CP035913">
    <property type="protein sequence ID" value="QBE64914.1"/>
    <property type="molecule type" value="Genomic_DNA"/>
</dbReference>
<dbReference type="AlphaFoldDB" id="A0A4P6L0X9"/>
<name>A0A4P6L0X9_9BURK</name>
<protein>
    <submittedName>
        <fullName evidence="1">Translesion DNA synthesis-associated protein ImuA</fullName>
    </submittedName>
</protein>
<keyword evidence="2" id="KW-1185">Reference proteome</keyword>
<dbReference type="InterPro" id="IPR027417">
    <property type="entry name" value="P-loop_NTPase"/>
</dbReference>
<evidence type="ECO:0000313" key="2">
    <source>
        <dbReference type="Proteomes" id="UP000290637"/>
    </source>
</evidence>
<dbReference type="OrthoDB" id="9811176at2"/>
<evidence type="ECO:0000313" key="1">
    <source>
        <dbReference type="EMBL" id="QBE64914.1"/>
    </source>
</evidence>
<dbReference type="SUPFAM" id="SSF52540">
    <property type="entry name" value="P-loop containing nucleoside triphosphate hydrolases"/>
    <property type="match status" value="1"/>
</dbReference>
<dbReference type="Gene3D" id="3.40.50.300">
    <property type="entry name" value="P-loop containing nucleotide triphosphate hydrolases"/>
    <property type="match status" value="1"/>
</dbReference>
<organism evidence="1 2">
    <name type="scientific">Pseudoduganella lutea</name>
    <dbReference type="NCBI Taxonomy" id="321985"/>
    <lineage>
        <taxon>Bacteria</taxon>
        <taxon>Pseudomonadati</taxon>
        <taxon>Pseudomonadota</taxon>
        <taxon>Betaproteobacteria</taxon>
        <taxon>Burkholderiales</taxon>
        <taxon>Oxalobacteraceae</taxon>
        <taxon>Telluria group</taxon>
        <taxon>Pseudoduganella</taxon>
    </lineage>
</organism>
<dbReference type="KEGG" id="plue:EWM63_19535"/>